<evidence type="ECO:0000313" key="2">
    <source>
        <dbReference type="Proteomes" id="UP000092993"/>
    </source>
</evidence>
<dbReference type="Gene3D" id="3.40.30.10">
    <property type="entry name" value="Glutaredoxin"/>
    <property type="match status" value="1"/>
</dbReference>
<dbReference type="SUPFAM" id="SSF52833">
    <property type="entry name" value="Thioredoxin-like"/>
    <property type="match status" value="1"/>
</dbReference>
<proteinExistence type="predicted"/>
<evidence type="ECO:0000313" key="1">
    <source>
        <dbReference type="EMBL" id="OBZ70269.1"/>
    </source>
</evidence>
<reference evidence="1 2" key="1">
    <citation type="submission" date="2016-03" db="EMBL/GenBank/DDBJ databases">
        <title>Whole genome sequencing of Grifola frondosa 9006-11.</title>
        <authorList>
            <person name="Min B."/>
            <person name="Park H."/>
            <person name="Kim J.-G."/>
            <person name="Cho H."/>
            <person name="Oh Y.-L."/>
            <person name="Kong W.-S."/>
            <person name="Choi I.-G."/>
        </authorList>
    </citation>
    <scope>NUCLEOTIDE SEQUENCE [LARGE SCALE GENOMIC DNA]</scope>
    <source>
        <strain evidence="1 2">9006-11</strain>
    </source>
</reference>
<name>A0A1C7M1N3_GRIFR</name>
<organism evidence="1 2">
    <name type="scientific">Grifola frondosa</name>
    <name type="common">Maitake</name>
    <name type="synonym">Polyporus frondosus</name>
    <dbReference type="NCBI Taxonomy" id="5627"/>
    <lineage>
        <taxon>Eukaryota</taxon>
        <taxon>Fungi</taxon>
        <taxon>Dikarya</taxon>
        <taxon>Basidiomycota</taxon>
        <taxon>Agaricomycotina</taxon>
        <taxon>Agaricomycetes</taxon>
        <taxon>Polyporales</taxon>
        <taxon>Grifolaceae</taxon>
        <taxon>Grifola</taxon>
    </lineage>
</organism>
<keyword evidence="2" id="KW-1185">Reference proteome</keyword>
<dbReference type="CDD" id="cd02989">
    <property type="entry name" value="Phd_like_TxnDC9"/>
    <property type="match status" value="1"/>
</dbReference>
<dbReference type="STRING" id="5627.A0A1C7M1N3"/>
<dbReference type="PANTHER" id="PTHR21148">
    <property type="entry name" value="THIOREDOXIN DOMAIN-CONTAINING PROTEIN 9"/>
    <property type="match status" value="1"/>
</dbReference>
<dbReference type="AlphaFoldDB" id="A0A1C7M1N3"/>
<dbReference type="EMBL" id="LUGG01000014">
    <property type="protein sequence ID" value="OBZ70269.1"/>
    <property type="molecule type" value="Genomic_DNA"/>
</dbReference>
<gene>
    <name evidence="1" type="primary">plp1</name>
    <name evidence="1" type="ORF">A0H81_09946</name>
</gene>
<accession>A0A1C7M1N3</accession>
<sequence length="250" mass="28721">MPIIQVRGDRSASISRTLAMSSSNAKIAEFTARLTDPNRPSSSTRADDSDLDDEELFAQLEAEIEDDANVELREQGIARLKREQTLRMERLQQMKSDGHGRYEEITDEKEVIRISAREPRCVIHFYHSDFKRCLIMDKHLAKLASKYFGTRFLRVFVENVPWLVERLGIKVLPCVVCFIDGVSKDRVIGFEELGNEDHFETATLEWKLMNSGVIQKEERSAPEIVYGSTPAVRQHIRGQRDDDSDFDIDD</sequence>
<dbReference type="Proteomes" id="UP000092993">
    <property type="component" value="Unassembled WGS sequence"/>
</dbReference>
<dbReference type="OrthoDB" id="10257948at2759"/>
<dbReference type="InterPro" id="IPR036249">
    <property type="entry name" value="Thioredoxin-like_sf"/>
</dbReference>
<protein>
    <submittedName>
        <fullName evidence="1">Thioredoxin domain-containing protein plp1</fullName>
    </submittedName>
</protein>
<dbReference type="OMA" id="IDQEMNK"/>
<comment type="caution">
    <text evidence="1">The sequence shown here is derived from an EMBL/GenBank/DDBJ whole genome shotgun (WGS) entry which is preliminary data.</text>
</comment>